<gene>
    <name evidence="1" type="ORF">Q6348_01490</name>
</gene>
<organism evidence="1 2">
    <name type="scientific">Actinotalea lenta</name>
    <dbReference type="NCBI Taxonomy" id="3064654"/>
    <lineage>
        <taxon>Bacteria</taxon>
        <taxon>Bacillati</taxon>
        <taxon>Actinomycetota</taxon>
        <taxon>Actinomycetes</taxon>
        <taxon>Micrococcales</taxon>
        <taxon>Cellulomonadaceae</taxon>
        <taxon>Actinotalea</taxon>
    </lineage>
</organism>
<dbReference type="RefSeq" id="WP_304599568.1">
    <property type="nucleotide sequence ID" value="NZ_JAUQYO010000004.1"/>
</dbReference>
<dbReference type="Pfam" id="PF18143">
    <property type="entry name" value="HAD_SAK_2"/>
    <property type="match status" value="1"/>
</dbReference>
<accession>A0ABT9DA92</accession>
<protein>
    <submittedName>
        <fullName evidence="1">HAD domain-containing protein</fullName>
    </submittedName>
</protein>
<keyword evidence="2" id="KW-1185">Reference proteome</keyword>
<name>A0ABT9DA92_9CELL</name>
<dbReference type="EMBL" id="JAUQYP010000001">
    <property type="protein sequence ID" value="MDO8105867.1"/>
    <property type="molecule type" value="Genomic_DNA"/>
</dbReference>
<proteinExistence type="predicted"/>
<comment type="caution">
    <text evidence="1">The sequence shown here is derived from an EMBL/GenBank/DDBJ whole genome shotgun (WGS) entry which is preliminary data.</text>
</comment>
<sequence>MVGPPWWFLDVDGVLNAFPPPPSGATTWSYRSLRVGAQGGVFTVTVADELLAALRDVHTTGQAEVVWCTTWGSDARDSLAPLLDLPDWPVAPRPDDIRCAPLPGWSAAPWWKLEAVSRWLDREPRPYVFTDDDLVPEVVEELRARHPGLPACLLRPSTTPGLGPTELRTVHEFLTRPAG</sequence>
<evidence type="ECO:0000313" key="2">
    <source>
        <dbReference type="Proteomes" id="UP001232536"/>
    </source>
</evidence>
<evidence type="ECO:0000313" key="1">
    <source>
        <dbReference type="EMBL" id="MDO8105867.1"/>
    </source>
</evidence>
<reference evidence="1 2" key="1">
    <citation type="submission" date="2023-07" db="EMBL/GenBank/DDBJ databases">
        <title>Description of novel actinomycetes strains, isolated from tidal flat sediment.</title>
        <authorList>
            <person name="Lu C."/>
        </authorList>
    </citation>
    <scope>NUCLEOTIDE SEQUENCE [LARGE SCALE GENOMIC DNA]</scope>
    <source>
        <strain evidence="1 2">SYSU T00b441</strain>
    </source>
</reference>
<dbReference type="Proteomes" id="UP001232536">
    <property type="component" value="Unassembled WGS sequence"/>
</dbReference>